<dbReference type="InterPro" id="IPR046346">
    <property type="entry name" value="Aminoacid_DH-like_N_sf"/>
</dbReference>
<protein>
    <recommendedName>
        <fullName evidence="2 8">Shikimate dehydrogenase (NADP(+))</fullName>
        <shortName evidence="8">SDH</shortName>
        <ecNumber evidence="2 8">1.1.1.25</ecNumber>
    </recommendedName>
</protein>
<feature type="binding site" evidence="8">
    <location>
        <position position="250"/>
    </location>
    <ligand>
        <name>shikimate</name>
        <dbReference type="ChEBI" id="CHEBI:36208"/>
    </ligand>
</feature>
<evidence type="ECO:0000256" key="1">
    <source>
        <dbReference type="ARBA" id="ARBA00004871"/>
    </source>
</evidence>
<keyword evidence="6 8" id="KW-0057">Aromatic amino acid biosynthesis</keyword>
<feature type="binding site" evidence="8">
    <location>
        <position position="66"/>
    </location>
    <ligand>
        <name>shikimate</name>
        <dbReference type="ChEBI" id="CHEBI:36208"/>
    </ligand>
</feature>
<evidence type="ECO:0000256" key="6">
    <source>
        <dbReference type="ARBA" id="ARBA00023141"/>
    </source>
</evidence>
<keyword evidence="5 8" id="KW-0560">Oxidoreductase</keyword>
<evidence type="ECO:0000259" key="9">
    <source>
        <dbReference type="Pfam" id="PF01488"/>
    </source>
</evidence>
<evidence type="ECO:0000256" key="2">
    <source>
        <dbReference type="ARBA" id="ARBA00012962"/>
    </source>
</evidence>
<dbReference type="Pfam" id="PF18317">
    <property type="entry name" value="SDH_C"/>
    <property type="match status" value="1"/>
</dbReference>
<dbReference type="SUPFAM" id="SSF51735">
    <property type="entry name" value="NAD(P)-binding Rossmann-fold domains"/>
    <property type="match status" value="1"/>
</dbReference>
<dbReference type="InterPro" id="IPR013708">
    <property type="entry name" value="Shikimate_DH-bd_N"/>
</dbReference>
<comment type="caution">
    <text evidence="8">Lacks conserved residue(s) required for the propagation of feature annotation.</text>
</comment>
<organism evidence="12">
    <name type="scientific">Candidatus Thiocaldithrix dubininis</name>
    <dbReference type="NCBI Taxonomy" id="3080823"/>
    <lineage>
        <taxon>Bacteria</taxon>
        <taxon>Pseudomonadati</taxon>
        <taxon>Pseudomonadota</taxon>
        <taxon>Gammaproteobacteria</taxon>
        <taxon>Thiotrichales</taxon>
        <taxon>Thiotrichaceae</taxon>
        <taxon>Candidatus Thiocaldithrix</taxon>
    </lineage>
</organism>
<dbReference type="GO" id="GO:0050661">
    <property type="term" value="F:NADP binding"/>
    <property type="evidence" value="ECO:0007669"/>
    <property type="project" value="InterPro"/>
</dbReference>
<dbReference type="CDD" id="cd01065">
    <property type="entry name" value="NAD_bind_Shikimate_DH"/>
    <property type="match status" value="1"/>
</dbReference>
<comment type="function">
    <text evidence="8">Involved in the biosynthesis of the chorismate, which leads to the biosynthesis of aromatic amino acids. Catalyzes the reversible NADPH linked reduction of 3-dehydroshikimate (DHSA) to yield shikimate (SA).</text>
</comment>
<dbReference type="PANTHER" id="PTHR21089:SF1">
    <property type="entry name" value="BIFUNCTIONAL 3-DEHYDROQUINATE DEHYDRATASE_SHIKIMATE DEHYDROGENASE, CHLOROPLASTIC"/>
    <property type="match status" value="1"/>
</dbReference>
<evidence type="ECO:0000256" key="5">
    <source>
        <dbReference type="ARBA" id="ARBA00023002"/>
    </source>
</evidence>
<feature type="binding site" evidence="8">
    <location>
        <position position="91"/>
    </location>
    <ligand>
        <name>shikimate</name>
        <dbReference type="ChEBI" id="CHEBI:36208"/>
    </ligand>
</feature>
<dbReference type="InterPro" id="IPR022893">
    <property type="entry name" value="Shikimate_DH_fam"/>
</dbReference>
<dbReference type="GO" id="GO:0008652">
    <property type="term" value="P:amino acid biosynthetic process"/>
    <property type="evidence" value="ECO:0007669"/>
    <property type="project" value="UniProtKB-KW"/>
</dbReference>
<dbReference type="Pfam" id="PF08501">
    <property type="entry name" value="Shikimate_dh_N"/>
    <property type="match status" value="1"/>
</dbReference>
<feature type="binding site" evidence="8">
    <location>
        <position position="107"/>
    </location>
    <ligand>
        <name>shikimate</name>
        <dbReference type="ChEBI" id="CHEBI:36208"/>
    </ligand>
</feature>
<dbReference type="EMBL" id="CP124755">
    <property type="protein sequence ID" value="WGZ89756.1"/>
    <property type="molecule type" value="Genomic_DNA"/>
</dbReference>
<evidence type="ECO:0000256" key="8">
    <source>
        <dbReference type="HAMAP-Rule" id="MF_00222"/>
    </source>
</evidence>
<accession>A0AA95H809</accession>
<comment type="catalytic activity">
    <reaction evidence="7 8">
        <text>shikimate + NADP(+) = 3-dehydroshikimate + NADPH + H(+)</text>
        <dbReference type="Rhea" id="RHEA:17737"/>
        <dbReference type="ChEBI" id="CHEBI:15378"/>
        <dbReference type="ChEBI" id="CHEBI:16630"/>
        <dbReference type="ChEBI" id="CHEBI:36208"/>
        <dbReference type="ChEBI" id="CHEBI:57783"/>
        <dbReference type="ChEBI" id="CHEBI:58349"/>
        <dbReference type="EC" id="1.1.1.25"/>
    </reaction>
</comment>
<dbReference type="EC" id="1.1.1.25" evidence="2 8"/>
<evidence type="ECO:0000256" key="7">
    <source>
        <dbReference type="ARBA" id="ARBA00049442"/>
    </source>
</evidence>
<feature type="domain" description="Shikimate dehydrogenase substrate binding N-terminal" evidence="10">
    <location>
        <begin position="11"/>
        <end position="93"/>
    </location>
</feature>
<feature type="binding site" evidence="8">
    <location>
        <begin position="156"/>
        <end position="161"/>
    </location>
    <ligand>
        <name>NADP(+)</name>
        <dbReference type="ChEBI" id="CHEBI:58349"/>
    </ligand>
</feature>
<dbReference type="SUPFAM" id="SSF53223">
    <property type="entry name" value="Aminoacid dehydrogenase-like, N-terminal domain"/>
    <property type="match status" value="1"/>
</dbReference>
<dbReference type="PANTHER" id="PTHR21089">
    <property type="entry name" value="SHIKIMATE DEHYDROGENASE"/>
    <property type="match status" value="1"/>
</dbReference>
<feature type="binding site" evidence="8">
    <location>
        <begin position="19"/>
        <end position="21"/>
    </location>
    <ligand>
        <name>shikimate</name>
        <dbReference type="ChEBI" id="CHEBI:36208"/>
    </ligand>
</feature>
<dbReference type="InterPro" id="IPR011342">
    <property type="entry name" value="Shikimate_DH"/>
</dbReference>
<feature type="binding site" evidence="8">
    <location>
        <begin position="132"/>
        <end position="136"/>
    </location>
    <ligand>
        <name>NADP(+)</name>
        <dbReference type="ChEBI" id="CHEBI:58349"/>
    </ligand>
</feature>
<sequence length="274" mass="29702">MTADTLERYAVFGNPISHSKSPTIHQLFAKQTGDTLQYTAELSTPEDFAEDVMLFFISGGLGCNVTVPFKEQAWQLADSRTPYAERAKAVNTLKVQPDGTLLGANTDGIGLVRDLQQNQQVDLAGKRILLLGAGGAVRGVIQPLLEAKPASLFIANRTADKALTLAYDFADLGTVQGGGFAEIQGQYDVIINGTSASLQNDLPPLPDNCLAENGVTYDMMYSVNPTAFVQWGQAHHAAKALDGLGMLVEQAAEAYYLWRNIRPNTEIVMRELRP</sequence>
<dbReference type="KEGG" id="tdu:QJT80_09605"/>
<dbReference type="FunFam" id="3.40.50.10860:FF:000006">
    <property type="entry name" value="Shikimate dehydrogenase (NADP(+))"/>
    <property type="match status" value="1"/>
</dbReference>
<dbReference type="HAMAP" id="MF_00222">
    <property type="entry name" value="Shikimate_DH_AroE"/>
    <property type="match status" value="1"/>
</dbReference>
<keyword evidence="3 8" id="KW-0028">Amino-acid biosynthesis</keyword>
<dbReference type="GO" id="GO:0009423">
    <property type="term" value="P:chorismate biosynthetic process"/>
    <property type="evidence" value="ECO:0007669"/>
    <property type="project" value="UniProtKB-UniRule"/>
</dbReference>
<evidence type="ECO:0000259" key="11">
    <source>
        <dbReference type="Pfam" id="PF18317"/>
    </source>
</evidence>
<evidence type="ECO:0000313" key="12">
    <source>
        <dbReference type="EMBL" id="WGZ89756.1"/>
    </source>
</evidence>
<dbReference type="Pfam" id="PF01488">
    <property type="entry name" value="Shikimate_DH"/>
    <property type="match status" value="1"/>
</dbReference>
<evidence type="ECO:0000256" key="3">
    <source>
        <dbReference type="ARBA" id="ARBA00022605"/>
    </source>
</evidence>
<feature type="binding site" evidence="8">
    <location>
        <position position="219"/>
    </location>
    <ligand>
        <name>NADP(+)</name>
        <dbReference type="ChEBI" id="CHEBI:58349"/>
    </ligand>
</feature>
<name>A0AA95H809_9GAMM</name>
<dbReference type="Proteomes" id="UP001300672">
    <property type="component" value="Chromosome"/>
</dbReference>
<feature type="domain" description="SDH C-terminal" evidence="11">
    <location>
        <begin position="243"/>
        <end position="273"/>
    </location>
</feature>
<dbReference type="AlphaFoldDB" id="A0AA95H809"/>
<proteinExistence type="inferred from homology"/>
<dbReference type="InterPro" id="IPR041121">
    <property type="entry name" value="SDH_C"/>
</dbReference>
<comment type="pathway">
    <text evidence="1 8">Metabolic intermediate biosynthesis; chorismate biosynthesis; chorismate from D-erythrose 4-phosphate and phosphoenolpyruvate: step 4/7.</text>
</comment>
<dbReference type="GO" id="GO:0004764">
    <property type="term" value="F:shikimate 3-dehydrogenase (NADP+) activity"/>
    <property type="evidence" value="ECO:0007669"/>
    <property type="project" value="UniProtKB-UniRule"/>
</dbReference>
<dbReference type="Gene3D" id="3.40.50.10860">
    <property type="entry name" value="Leucine Dehydrogenase, chain A, domain 1"/>
    <property type="match status" value="1"/>
</dbReference>
<dbReference type="GO" id="GO:0005829">
    <property type="term" value="C:cytosol"/>
    <property type="evidence" value="ECO:0007669"/>
    <property type="project" value="TreeGrafter"/>
</dbReference>
<comment type="subunit">
    <text evidence="8">Homodimer.</text>
</comment>
<comment type="similarity">
    <text evidence="8">Belongs to the shikimate dehydrogenase family.</text>
</comment>
<dbReference type="NCBIfam" id="NF001310">
    <property type="entry name" value="PRK00258.1-2"/>
    <property type="match status" value="1"/>
</dbReference>
<dbReference type="Gene3D" id="3.40.50.720">
    <property type="entry name" value="NAD(P)-binding Rossmann-like Domain"/>
    <property type="match status" value="1"/>
</dbReference>
<dbReference type="NCBIfam" id="TIGR00507">
    <property type="entry name" value="aroE"/>
    <property type="match status" value="1"/>
</dbReference>
<dbReference type="InterPro" id="IPR036291">
    <property type="entry name" value="NAD(P)-bd_dom_sf"/>
</dbReference>
<feature type="binding site" evidence="8">
    <location>
        <position position="243"/>
    </location>
    <ligand>
        <name>NADP(+)</name>
        <dbReference type="ChEBI" id="CHEBI:58349"/>
    </ligand>
</feature>
<feature type="domain" description="Quinate/shikimate 5-dehydrogenase/glutamyl-tRNA reductase" evidence="9">
    <location>
        <begin position="118"/>
        <end position="197"/>
    </location>
</feature>
<gene>
    <name evidence="8 12" type="primary">aroE</name>
    <name evidence="12" type="ORF">QJT80_09605</name>
</gene>
<reference evidence="12" key="1">
    <citation type="journal article" date="2023" name="Int. J. Mol. Sci.">
        <title>Metagenomics Revealed a New Genus 'Candidatus Thiocaldithrix dubininis' gen. nov., sp. nov. and a New Species 'Candidatus Thiothrix putei' sp. nov. in the Family Thiotrichaceae, Some Members of Which Have Traits of Both Na+- and H+-Motive Energetics.</title>
        <authorList>
            <person name="Ravin N.V."/>
            <person name="Muntyan M.S."/>
            <person name="Smolyakov D.D."/>
            <person name="Rudenko T.S."/>
            <person name="Beletsky A.V."/>
            <person name="Mardanov A.V."/>
            <person name="Grabovich M.Y."/>
        </authorList>
    </citation>
    <scope>NUCLEOTIDE SEQUENCE</scope>
    <source>
        <strain evidence="12">GKL-01</strain>
    </source>
</reference>
<dbReference type="InterPro" id="IPR006151">
    <property type="entry name" value="Shikm_DH/Glu-tRNA_Rdtase"/>
</dbReference>
<dbReference type="FunFam" id="3.40.50.720:FF:000104">
    <property type="entry name" value="Shikimate dehydrogenase (NADP(+))"/>
    <property type="match status" value="1"/>
</dbReference>
<dbReference type="GO" id="GO:0009073">
    <property type="term" value="P:aromatic amino acid family biosynthetic process"/>
    <property type="evidence" value="ECO:0007669"/>
    <property type="project" value="UniProtKB-KW"/>
</dbReference>
<evidence type="ECO:0000256" key="4">
    <source>
        <dbReference type="ARBA" id="ARBA00022857"/>
    </source>
</evidence>
<feature type="active site" description="Proton acceptor" evidence="8">
    <location>
        <position position="70"/>
    </location>
</feature>
<dbReference type="GO" id="GO:0019632">
    <property type="term" value="P:shikimate metabolic process"/>
    <property type="evidence" value="ECO:0007669"/>
    <property type="project" value="InterPro"/>
</dbReference>
<evidence type="ECO:0000259" key="10">
    <source>
        <dbReference type="Pfam" id="PF08501"/>
    </source>
</evidence>
<feature type="binding site" evidence="8">
    <location>
        <position position="221"/>
    </location>
    <ligand>
        <name>shikimate</name>
        <dbReference type="ChEBI" id="CHEBI:36208"/>
    </ligand>
</feature>
<keyword evidence="4 8" id="KW-0521">NADP</keyword>
<reference evidence="12" key="2">
    <citation type="submission" date="2023-04" db="EMBL/GenBank/DDBJ databases">
        <authorList>
            <person name="Beletskiy A.V."/>
            <person name="Mardanov A.V."/>
            <person name="Ravin N.V."/>
        </authorList>
    </citation>
    <scope>NUCLEOTIDE SEQUENCE</scope>
    <source>
        <strain evidence="12">GKL-01</strain>
    </source>
</reference>